<gene>
    <name evidence="10" type="ORF">Goarm_005742</name>
</gene>
<keyword evidence="7" id="KW-0157">Chromophore</keyword>
<accession>A0A7J9KFN6</accession>
<evidence type="ECO:0000256" key="1">
    <source>
        <dbReference type="ARBA" id="ARBA00004141"/>
    </source>
</evidence>
<comment type="subcellular location">
    <subcellularLocation>
        <location evidence="1">Membrane</location>
        <topology evidence="1">Multi-pass membrane protein</topology>
    </subcellularLocation>
</comment>
<keyword evidence="8" id="KW-0472">Membrane</keyword>
<evidence type="ECO:0000256" key="7">
    <source>
        <dbReference type="ARBA" id="ARBA00022991"/>
    </source>
</evidence>
<dbReference type="SUPFAM" id="SSF161077">
    <property type="entry name" value="Photosystem II antenna protein-like"/>
    <property type="match status" value="1"/>
</dbReference>
<evidence type="ECO:0000256" key="3">
    <source>
        <dbReference type="ARBA" id="ARBA00022531"/>
    </source>
</evidence>
<dbReference type="AlphaFoldDB" id="A0A7J9KFN6"/>
<evidence type="ECO:0000256" key="6">
    <source>
        <dbReference type="ARBA" id="ARBA00022989"/>
    </source>
</evidence>
<dbReference type="Pfam" id="PF00421">
    <property type="entry name" value="PSII"/>
    <property type="match status" value="1"/>
</dbReference>
<keyword evidence="4" id="KW-0934">Plastid</keyword>
<evidence type="ECO:0000256" key="5">
    <source>
        <dbReference type="ARBA" id="ARBA00022692"/>
    </source>
</evidence>
<comment type="caution">
    <text evidence="10">The sequence shown here is derived from an EMBL/GenBank/DDBJ whole genome shotgun (WGS) entry which is preliminary data.</text>
</comment>
<proteinExistence type="predicted"/>
<dbReference type="EMBL" id="JABFAE010414450">
    <property type="protein sequence ID" value="MBA0845274.1"/>
    <property type="molecule type" value="Genomic_DNA"/>
</dbReference>
<reference evidence="10 11" key="1">
    <citation type="journal article" date="2019" name="Genome Biol. Evol.">
        <title>Insights into the evolution of the New World diploid cottons (Gossypium, subgenus Houzingenia) based on genome sequencing.</title>
        <authorList>
            <person name="Grover C.E."/>
            <person name="Arick M.A. 2nd"/>
            <person name="Thrash A."/>
            <person name="Conover J.L."/>
            <person name="Sanders W.S."/>
            <person name="Peterson D.G."/>
            <person name="Frelichowski J.E."/>
            <person name="Scheffler J.A."/>
            <person name="Scheffler B.E."/>
            <person name="Wendel J.F."/>
        </authorList>
    </citation>
    <scope>NUCLEOTIDE SEQUENCE [LARGE SCALE GENOMIC DNA]</scope>
    <source>
        <strain evidence="10">6</strain>
        <tissue evidence="10">Leaf</tissue>
    </source>
</reference>
<dbReference type="Proteomes" id="UP000593575">
    <property type="component" value="Unassembled WGS sequence"/>
</dbReference>
<keyword evidence="11" id="KW-1185">Reference proteome</keyword>
<evidence type="ECO:0000256" key="4">
    <source>
        <dbReference type="ARBA" id="ARBA00022640"/>
    </source>
</evidence>
<evidence type="ECO:0000256" key="2">
    <source>
        <dbReference type="ARBA" id="ARBA00022494"/>
    </source>
</evidence>
<keyword evidence="9" id="KW-0604">Photosystem II</keyword>
<keyword evidence="2" id="KW-0148">Chlorophyll</keyword>
<name>A0A7J9KFN6_9ROSI</name>
<evidence type="ECO:0000313" key="11">
    <source>
        <dbReference type="Proteomes" id="UP000593575"/>
    </source>
</evidence>
<dbReference type="GO" id="GO:0016168">
    <property type="term" value="F:chlorophyll binding"/>
    <property type="evidence" value="ECO:0007669"/>
    <property type="project" value="UniProtKB-KW"/>
</dbReference>
<dbReference type="GO" id="GO:0009523">
    <property type="term" value="C:photosystem II"/>
    <property type="evidence" value="ECO:0007669"/>
    <property type="project" value="UniProtKB-KW"/>
</dbReference>
<evidence type="ECO:0000256" key="9">
    <source>
        <dbReference type="ARBA" id="ARBA00023276"/>
    </source>
</evidence>
<keyword evidence="6" id="KW-1133">Transmembrane helix</keyword>
<keyword evidence="5" id="KW-0812">Transmembrane</keyword>
<evidence type="ECO:0000256" key="8">
    <source>
        <dbReference type="ARBA" id="ARBA00023136"/>
    </source>
</evidence>
<dbReference type="InterPro" id="IPR036001">
    <property type="entry name" value="PS_II_antenna-like_sf"/>
</dbReference>
<dbReference type="InterPro" id="IPR000932">
    <property type="entry name" value="PS_antenna-like"/>
</dbReference>
<protein>
    <submittedName>
        <fullName evidence="10">Uncharacterized protein</fullName>
    </submittedName>
</protein>
<sequence>MALYELVFFDLSNPVIDLMWRQGIFVITLMTHLGITNSWGGWSITGRTITNSGI</sequence>
<keyword evidence="3" id="KW-0602">Photosynthesis</keyword>
<organism evidence="10 11">
    <name type="scientific">Gossypium armourianum</name>
    <dbReference type="NCBI Taxonomy" id="34283"/>
    <lineage>
        <taxon>Eukaryota</taxon>
        <taxon>Viridiplantae</taxon>
        <taxon>Streptophyta</taxon>
        <taxon>Embryophyta</taxon>
        <taxon>Tracheophyta</taxon>
        <taxon>Spermatophyta</taxon>
        <taxon>Magnoliopsida</taxon>
        <taxon>eudicotyledons</taxon>
        <taxon>Gunneridae</taxon>
        <taxon>Pentapetalae</taxon>
        <taxon>rosids</taxon>
        <taxon>malvids</taxon>
        <taxon>Malvales</taxon>
        <taxon>Malvaceae</taxon>
        <taxon>Malvoideae</taxon>
        <taxon>Gossypium</taxon>
    </lineage>
</organism>
<dbReference type="GO" id="GO:0009767">
    <property type="term" value="P:photosynthetic electron transport chain"/>
    <property type="evidence" value="ECO:0007669"/>
    <property type="project" value="InterPro"/>
</dbReference>
<evidence type="ECO:0000313" key="10">
    <source>
        <dbReference type="EMBL" id="MBA0845274.1"/>
    </source>
</evidence>